<dbReference type="NCBIfam" id="TIGR03824">
    <property type="entry name" value="FlgM_jcvi"/>
    <property type="match status" value="1"/>
</dbReference>
<organism evidence="9 10">
    <name type="scientific">Alteribacillus iranensis</name>
    <dbReference type="NCBI Taxonomy" id="930128"/>
    <lineage>
        <taxon>Bacteria</taxon>
        <taxon>Bacillati</taxon>
        <taxon>Bacillota</taxon>
        <taxon>Bacilli</taxon>
        <taxon>Bacillales</taxon>
        <taxon>Bacillaceae</taxon>
        <taxon>Alteribacillus</taxon>
    </lineage>
</organism>
<keyword evidence="3" id="KW-0678">Repressor</keyword>
<evidence type="ECO:0000256" key="4">
    <source>
        <dbReference type="ARBA" id="ARBA00022795"/>
    </source>
</evidence>
<gene>
    <name evidence="9" type="ORF">SAMN05192532_10634</name>
</gene>
<evidence type="ECO:0000256" key="5">
    <source>
        <dbReference type="ARBA" id="ARBA00023015"/>
    </source>
</evidence>
<keyword evidence="6" id="KW-0804">Transcription</keyword>
<dbReference type="Pfam" id="PF04316">
    <property type="entry name" value="FlgM"/>
    <property type="match status" value="1"/>
</dbReference>
<feature type="domain" description="Anti-sigma-28 factor FlgM C-terminal" evidence="8">
    <location>
        <begin position="32"/>
        <end position="80"/>
    </location>
</feature>
<dbReference type="STRING" id="930128.SAMN05192532_10634"/>
<keyword evidence="5" id="KW-0805">Transcription regulation</keyword>
<dbReference type="RefSeq" id="WP_091662635.1">
    <property type="nucleotide sequence ID" value="NZ_FONT01000006.1"/>
</dbReference>
<dbReference type="AlphaFoldDB" id="A0A1I2EHZ5"/>
<dbReference type="InterPro" id="IPR031316">
    <property type="entry name" value="FlgM_C"/>
</dbReference>
<reference evidence="9 10" key="1">
    <citation type="submission" date="2016-10" db="EMBL/GenBank/DDBJ databases">
        <authorList>
            <person name="de Groot N.N."/>
        </authorList>
    </citation>
    <scope>NUCLEOTIDE SEQUENCE [LARGE SCALE GENOMIC DNA]</scope>
    <source>
        <strain evidence="9 10">DSM 23995</strain>
    </source>
</reference>
<dbReference type="GO" id="GO:0044781">
    <property type="term" value="P:bacterial-type flagellum organization"/>
    <property type="evidence" value="ECO:0007669"/>
    <property type="project" value="UniProtKB-KW"/>
</dbReference>
<dbReference type="EMBL" id="FONT01000006">
    <property type="protein sequence ID" value="SFE92714.1"/>
    <property type="molecule type" value="Genomic_DNA"/>
</dbReference>
<dbReference type="InterPro" id="IPR035890">
    <property type="entry name" value="Anti-sigma-28_factor_FlgM_sf"/>
</dbReference>
<protein>
    <recommendedName>
        <fullName evidence="2">Negative regulator of flagellin synthesis</fullName>
    </recommendedName>
</protein>
<keyword evidence="4" id="KW-1005">Bacterial flagellum biogenesis</keyword>
<evidence type="ECO:0000256" key="6">
    <source>
        <dbReference type="ARBA" id="ARBA00023163"/>
    </source>
</evidence>
<evidence type="ECO:0000256" key="1">
    <source>
        <dbReference type="ARBA" id="ARBA00005322"/>
    </source>
</evidence>
<feature type="region of interest" description="Disordered" evidence="7">
    <location>
        <begin position="1"/>
        <end position="54"/>
    </location>
</feature>
<dbReference type="GO" id="GO:0045892">
    <property type="term" value="P:negative regulation of DNA-templated transcription"/>
    <property type="evidence" value="ECO:0007669"/>
    <property type="project" value="InterPro"/>
</dbReference>
<feature type="compositionally biased region" description="Polar residues" evidence="7">
    <location>
        <begin position="39"/>
        <end position="50"/>
    </location>
</feature>
<accession>A0A1I2EHZ5</accession>
<sequence>MKINPLGSAGNLYQKRMDHYRTNDNPTSKQTDKVEISKEAQQMQQKSDFSTQRKDKVEELKKQIEAGEYKMDTKETARKFYEYWNGKA</sequence>
<evidence type="ECO:0000256" key="2">
    <source>
        <dbReference type="ARBA" id="ARBA00017823"/>
    </source>
</evidence>
<evidence type="ECO:0000313" key="10">
    <source>
        <dbReference type="Proteomes" id="UP000199516"/>
    </source>
</evidence>
<comment type="similarity">
    <text evidence="1">Belongs to the FlgM family.</text>
</comment>
<dbReference type="OrthoDB" id="2991036at2"/>
<dbReference type="SUPFAM" id="SSF101498">
    <property type="entry name" value="Anti-sigma factor FlgM"/>
    <property type="match status" value="1"/>
</dbReference>
<dbReference type="InterPro" id="IPR007412">
    <property type="entry name" value="FlgM"/>
</dbReference>
<evidence type="ECO:0000313" key="9">
    <source>
        <dbReference type="EMBL" id="SFE92714.1"/>
    </source>
</evidence>
<dbReference type="Proteomes" id="UP000199516">
    <property type="component" value="Unassembled WGS sequence"/>
</dbReference>
<keyword evidence="10" id="KW-1185">Reference proteome</keyword>
<evidence type="ECO:0000256" key="7">
    <source>
        <dbReference type="SAM" id="MobiDB-lite"/>
    </source>
</evidence>
<name>A0A1I2EHZ5_9BACI</name>
<evidence type="ECO:0000256" key="3">
    <source>
        <dbReference type="ARBA" id="ARBA00022491"/>
    </source>
</evidence>
<evidence type="ECO:0000259" key="8">
    <source>
        <dbReference type="Pfam" id="PF04316"/>
    </source>
</evidence>
<proteinExistence type="inferred from homology"/>